<evidence type="ECO:0000313" key="9">
    <source>
        <dbReference type="Proteomes" id="UP000778523"/>
    </source>
</evidence>
<accession>A0ABX2IAW2</accession>
<dbReference type="EMBL" id="JABCSC020000001">
    <property type="protein sequence ID" value="NSL53510.1"/>
    <property type="molecule type" value="Genomic_DNA"/>
</dbReference>
<proteinExistence type="inferred from homology"/>
<comment type="similarity">
    <text evidence="2">Belongs to the PpiC/parvulin rotamase family.</text>
</comment>
<keyword evidence="5 8" id="KW-0413">Isomerase</keyword>
<evidence type="ECO:0000256" key="5">
    <source>
        <dbReference type="PROSITE-ProRule" id="PRU00278"/>
    </source>
</evidence>
<name>A0ABX2IAW2_9RHOO</name>
<protein>
    <recommendedName>
        <fullName evidence="3">peptidylprolyl isomerase</fullName>
        <ecNumber evidence="3">5.2.1.8</ecNumber>
    </recommendedName>
</protein>
<comment type="caution">
    <text evidence="8">The sequence shown here is derived from an EMBL/GenBank/DDBJ whole genome shotgun (WGS) entry which is preliminary data.</text>
</comment>
<dbReference type="PROSITE" id="PS51257">
    <property type="entry name" value="PROKAR_LIPOPROTEIN"/>
    <property type="match status" value="1"/>
</dbReference>
<evidence type="ECO:0000313" key="8">
    <source>
        <dbReference type="EMBL" id="NSL53510.1"/>
    </source>
</evidence>
<feature type="domain" description="PpiC" evidence="7">
    <location>
        <begin position="135"/>
        <end position="225"/>
    </location>
</feature>
<evidence type="ECO:0000256" key="3">
    <source>
        <dbReference type="ARBA" id="ARBA00013194"/>
    </source>
</evidence>
<dbReference type="InterPro" id="IPR046357">
    <property type="entry name" value="PPIase_dom_sf"/>
</dbReference>
<dbReference type="SUPFAM" id="SSF54534">
    <property type="entry name" value="FKBP-like"/>
    <property type="match status" value="1"/>
</dbReference>
<dbReference type="PANTHER" id="PTHR47245:SF2">
    <property type="entry name" value="PEPTIDYL-PROLYL CIS-TRANS ISOMERASE HP_0175-RELATED"/>
    <property type="match status" value="1"/>
</dbReference>
<feature type="chain" id="PRO_5045422094" description="peptidylprolyl isomerase" evidence="6">
    <location>
        <begin position="20"/>
        <end position="277"/>
    </location>
</feature>
<organism evidence="8 9">
    <name type="scientific">Uliginosibacterium aquaticum</name>
    <dbReference type="NCBI Taxonomy" id="2731212"/>
    <lineage>
        <taxon>Bacteria</taxon>
        <taxon>Pseudomonadati</taxon>
        <taxon>Pseudomonadota</taxon>
        <taxon>Betaproteobacteria</taxon>
        <taxon>Rhodocyclales</taxon>
        <taxon>Zoogloeaceae</taxon>
        <taxon>Uliginosibacterium</taxon>
    </lineage>
</organism>
<evidence type="ECO:0000256" key="1">
    <source>
        <dbReference type="ARBA" id="ARBA00000971"/>
    </source>
</evidence>
<evidence type="ECO:0000259" key="7">
    <source>
        <dbReference type="PROSITE" id="PS50198"/>
    </source>
</evidence>
<dbReference type="GO" id="GO:0016853">
    <property type="term" value="F:isomerase activity"/>
    <property type="evidence" value="ECO:0007669"/>
    <property type="project" value="UniProtKB-KW"/>
</dbReference>
<keyword evidence="4 5" id="KW-0697">Rotamase</keyword>
<dbReference type="Proteomes" id="UP000778523">
    <property type="component" value="Unassembled WGS sequence"/>
</dbReference>
<sequence>MTHTLKAAVLAVAATLTLAACGDKTPADKVLTKVNGNVISTDTLDWLIKEQVPAGTPVDDSLRLRARDHLVQRAVLLEAARTAKLDQQADIKMRMEYVRDEQLVNAYIKDWLAKNPVTDEKVKAEFDKRIAEAGDTEFKARHILVEKEEDAKALIEKLKKGGKFADLAKASKDPGSAATGGDLGWARPGTFVPEFAEALKGLEKGKFTETPVKSQFGYHVILLEDVRKIAPPPIESIKPQLQQSLQQEALAAYIKDLVAKAKVEDSKPAEPKAAASQ</sequence>
<evidence type="ECO:0000256" key="2">
    <source>
        <dbReference type="ARBA" id="ARBA00007656"/>
    </source>
</evidence>
<dbReference type="PANTHER" id="PTHR47245">
    <property type="entry name" value="PEPTIDYLPROLYL ISOMERASE"/>
    <property type="match status" value="1"/>
</dbReference>
<comment type="catalytic activity">
    <reaction evidence="1">
        <text>[protein]-peptidylproline (omega=180) = [protein]-peptidylproline (omega=0)</text>
        <dbReference type="Rhea" id="RHEA:16237"/>
        <dbReference type="Rhea" id="RHEA-COMP:10747"/>
        <dbReference type="Rhea" id="RHEA-COMP:10748"/>
        <dbReference type="ChEBI" id="CHEBI:83833"/>
        <dbReference type="ChEBI" id="CHEBI:83834"/>
        <dbReference type="EC" id="5.2.1.8"/>
    </reaction>
</comment>
<dbReference type="Gene3D" id="3.10.50.40">
    <property type="match status" value="1"/>
</dbReference>
<evidence type="ECO:0000256" key="4">
    <source>
        <dbReference type="ARBA" id="ARBA00023110"/>
    </source>
</evidence>
<dbReference type="Pfam" id="PF13145">
    <property type="entry name" value="Rotamase_2"/>
    <property type="match status" value="1"/>
</dbReference>
<keyword evidence="9" id="KW-1185">Reference proteome</keyword>
<reference evidence="8 9" key="1">
    <citation type="submission" date="2020-06" db="EMBL/GenBank/DDBJ databases">
        <title>Draft genome of Uliginosibacterium sp. IMCC34675.</title>
        <authorList>
            <person name="Song J."/>
        </authorList>
    </citation>
    <scope>NUCLEOTIDE SEQUENCE [LARGE SCALE GENOMIC DNA]</scope>
    <source>
        <strain evidence="8 9">IMCC34675</strain>
    </source>
</reference>
<keyword evidence="6" id="KW-0732">Signal</keyword>
<dbReference type="InterPro" id="IPR027304">
    <property type="entry name" value="Trigger_fact/SurA_dom_sf"/>
</dbReference>
<gene>
    <name evidence="8" type="ORF">HJ583_000585</name>
</gene>
<feature type="signal peptide" evidence="6">
    <location>
        <begin position="1"/>
        <end position="19"/>
    </location>
</feature>
<dbReference type="EC" id="5.2.1.8" evidence="3"/>
<dbReference type="InterPro" id="IPR050245">
    <property type="entry name" value="PrsA_foldase"/>
</dbReference>
<dbReference type="RefSeq" id="WP_170019592.1">
    <property type="nucleotide sequence ID" value="NZ_JABCSC020000001.1"/>
</dbReference>
<dbReference type="SUPFAM" id="SSF109998">
    <property type="entry name" value="Triger factor/SurA peptide-binding domain-like"/>
    <property type="match status" value="1"/>
</dbReference>
<evidence type="ECO:0000256" key="6">
    <source>
        <dbReference type="SAM" id="SignalP"/>
    </source>
</evidence>
<dbReference type="InterPro" id="IPR000297">
    <property type="entry name" value="PPIase_PpiC"/>
</dbReference>
<dbReference type="PROSITE" id="PS50198">
    <property type="entry name" value="PPIC_PPIASE_2"/>
    <property type="match status" value="1"/>
</dbReference>